<organism evidence="2 3">
    <name type="scientific">Gluconobacter oxydans NBRC 3293</name>
    <dbReference type="NCBI Taxonomy" id="1315969"/>
    <lineage>
        <taxon>Bacteria</taxon>
        <taxon>Pseudomonadati</taxon>
        <taxon>Pseudomonadota</taxon>
        <taxon>Alphaproteobacteria</taxon>
        <taxon>Acetobacterales</taxon>
        <taxon>Acetobacteraceae</taxon>
        <taxon>Gluconobacter</taxon>
    </lineage>
</organism>
<reference evidence="2 3" key="1">
    <citation type="submission" date="2013-04" db="EMBL/GenBank/DDBJ databases">
        <title>Gluconobacter oxydans NBRC 3293 whole genome sequence.</title>
        <authorList>
            <person name="Matsutani M."/>
            <person name="Yakushi T."/>
            <person name="Matsushita K."/>
        </authorList>
    </citation>
    <scope>NUCLEOTIDE SEQUENCE [LARGE SCALE GENOMIC DNA]</scope>
    <source>
        <strain evidence="2 3">NBRC 3293</strain>
    </source>
</reference>
<proteinExistence type="predicted"/>
<keyword evidence="1" id="KW-1133">Transmembrane helix</keyword>
<keyword evidence="1" id="KW-0812">Transmembrane</keyword>
<dbReference type="AlphaFoldDB" id="A0A829WY05"/>
<feature type="transmembrane region" description="Helical" evidence="1">
    <location>
        <begin position="6"/>
        <end position="25"/>
    </location>
</feature>
<evidence type="ECO:0000313" key="3">
    <source>
        <dbReference type="Proteomes" id="UP000484858"/>
    </source>
</evidence>
<gene>
    <name evidence="2" type="ORF">NBRC3293_0319</name>
</gene>
<dbReference type="EMBL" id="BARJ01000002">
    <property type="protein sequence ID" value="GEM15822.1"/>
    <property type="molecule type" value="Genomic_DNA"/>
</dbReference>
<accession>A0A829WY05</accession>
<evidence type="ECO:0000313" key="2">
    <source>
        <dbReference type="EMBL" id="GEM15822.1"/>
    </source>
</evidence>
<evidence type="ECO:0000256" key="1">
    <source>
        <dbReference type="SAM" id="Phobius"/>
    </source>
</evidence>
<comment type="caution">
    <text evidence="2">The sequence shown here is derived from an EMBL/GenBank/DDBJ whole genome shotgun (WGS) entry which is preliminary data.</text>
</comment>
<dbReference type="Proteomes" id="UP000484858">
    <property type="component" value="Unassembled WGS sequence"/>
</dbReference>
<sequence>MTTTTIVVISLFASLRVLILLAAILRLRSLKNSAPKCAPGFTA</sequence>
<protein>
    <submittedName>
        <fullName evidence="2">Uncharacterized protein</fullName>
    </submittedName>
</protein>
<name>A0A829WY05_GLUOY</name>
<keyword evidence="1" id="KW-0472">Membrane</keyword>